<reference evidence="1" key="1">
    <citation type="submission" date="2021-02" db="EMBL/GenBank/DDBJ databases">
        <authorList>
            <person name="Nowell W R."/>
        </authorList>
    </citation>
    <scope>NUCLEOTIDE SEQUENCE</scope>
</reference>
<proteinExistence type="predicted"/>
<organism evidence="1 2">
    <name type="scientific">Rotaria sordida</name>
    <dbReference type="NCBI Taxonomy" id="392033"/>
    <lineage>
        <taxon>Eukaryota</taxon>
        <taxon>Metazoa</taxon>
        <taxon>Spiralia</taxon>
        <taxon>Gnathifera</taxon>
        <taxon>Rotifera</taxon>
        <taxon>Eurotatoria</taxon>
        <taxon>Bdelloidea</taxon>
        <taxon>Philodinida</taxon>
        <taxon>Philodinidae</taxon>
        <taxon>Rotaria</taxon>
    </lineage>
</organism>
<evidence type="ECO:0000313" key="1">
    <source>
        <dbReference type="EMBL" id="CAF3929530.1"/>
    </source>
</evidence>
<sequence length="123" mass="14063">MRWAIVQDLTILSWSSTSSPLFQGVPQSLMDCWYFSTSLTTPGIYLSRILSFLPKLRVVTIYGGIDQLTALATYRSSTLIQLIVLSWIDTSVNILHEIYFPNLQFLSINLYQKTNIGEIIRIE</sequence>
<name>A0A819JI54_9BILA</name>
<comment type="caution">
    <text evidence="1">The sequence shown here is derived from an EMBL/GenBank/DDBJ whole genome shotgun (WGS) entry which is preliminary data.</text>
</comment>
<dbReference type="AlphaFoldDB" id="A0A819JI54"/>
<dbReference type="Proteomes" id="UP000663823">
    <property type="component" value="Unassembled WGS sequence"/>
</dbReference>
<dbReference type="EMBL" id="CAJOAX010004969">
    <property type="protein sequence ID" value="CAF3929530.1"/>
    <property type="molecule type" value="Genomic_DNA"/>
</dbReference>
<evidence type="ECO:0000313" key="2">
    <source>
        <dbReference type="Proteomes" id="UP000663823"/>
    </source>
</evidence>
<gene>
    <name evidence="1" type="ORF">OTI717_LOCUS25267</name>
</gene>
<accession>A0A819JI54</accession>
<protein>
    <submittedName>
        <fullName evidence="1">Uncharacterized protein</fullName>
    </submittedName>
</protein>